<proteinExistence type="predicted"/>
<gene>
    <name evidence="1" type="ORF">Csp_A06600</name>
</gene>
<dbReference type="EMBL" id="FN543104">
    <property type="protein sequence ID" value="CBA28305.1"/>
    <property type="molecule type" value="Genomic_DNA"/>
</dbReference>
<accession>C9Y959</accession>
<dbReference type="AlphaFoldDB" id="C9Y959"/>
<organism evidence="1">
    <name type="scientific">Curvibacter symbiont subsp. Hydra magnipapillata</name>
    <dbReference type="NCBI Taxonomy" id="667019"/>
    <lineage>
        <taxon>Bacteria</taxon>
        <taxon>Pseudomonadati</taxon>
        <taxon>Pseudomonadota</taxon>
        <taxon>Betaproteobacteria</taxon>
        <taxon>Burkholderiales</taxon>
        <taxon>Comamonadaceae</taxon>
        <taxon>Curvibacter</taxon>
    </lineage>
</organism>
<name>C9Y959_CURXX</name>
<sequence>MDPILKKVGVDTNCLQKDILSNIGLECQEEYGVRSTY</sequence>
<protein>
    <submittedName>
        <fullName evidence="1">Uncharacterized protein</fullName>
    </submittedName>
</protein>
<reference evidence="1" key="1">
    <citation type="journal article" date="2010" name="Nature">
        <title>The dynamic genome of Hydra.</title>
        <authorList>
            <person name="Chapman J.A."/>
            <person name="Kirkness E.F."/>
            <person name="Simakov O."/>
            <person name="Hampson S.E."/>
            <person name="Mitros T."/>
            <person name="Weinmaier T."/>
            <person name="Rattei T."/>
            <person name="Balasubramanian P.G."/>
            <person name="Borman J."/>
            <person name="Busam D."/>
            <person name="Disbennett K."/>
            <person name="Pfannkoch C."/>
            <person name="Sumin N."/>
            <person name="Sutton G."/>
            <person name="Viswanathan L."/>
            <person name="Walenz B."/>
            <person name="Goodstein D.M."/>
            <person name="Hellsten U."/>
            <person name="Kawashima T."/>
            <person name="Prochnik S.E."/>
            <person name="Putnam N.H."/>
            <person name="Shu S."/>
            <person name="Blumberg B."/>
            <person name="Dana C.E."/>
            <person name="Gee L."/>
            <person name="Kibler D.F."/>
            <person name="Law L."/>
            <person name="Lindgens D."/>
            <person name="Martinez D.E."/>
            <person name="Peng J."/>
            <person name="Wigge P.A."/>
            <person name="Bertulat B."/>
            <person name="Guder C."/>
            <person name="Nakamura Y."/>
            <person name="Ozbek S."/>
            <person name="Watanabe H."/>
            <person name="Khalturin K."/>
            <person name="Hemmrich G."/>
            <person name="Franke A."/>
            <person name="Augustin R."/>
            <person name="Fraune S."/>
            <person name="Hayakawa E."/>
            <person name="Hayakawa S."/>
            <person name="Hirose M."/>
            <person name="Hwang J."/>
            <person name="Ikeo K."/>
            <person name="Nishimiya-Fujisawa C."/>
            <person name="Ogura A."/>
            <person name="Takahashi T."/>
            <person name="Steinmetz P.R."/>
            <person name="Zhang X."/>
            <person name="Aufschnaiter R."/>
            <person name="Eder M.K."/>
            <person name="Gorny A.K."/>
            <person name="Salvenmoser W."/>
            <person name="Heimberg A.M."/>
            <person name="Wheeler B.M."/>
            <person name="Peterson K.J."/>
            <person name="Boettger A."/>
            <person name="Tischler P."/>
            <person name="Wolf A."/>
            <person name="Gojobori T."/>
            <person name="Remington K.A."/>
            <person name="Strausberg R.L."/>
            <person name="Venter J."/>
            <person name="Technau U."/>
            <person name="Hobmayer B."/>
            <person name="Bosch T.C."/>
            <person name="Holstein T.W."/>
            <person name="Fujisawa T."/>
            <person name="Bode H.R."/>
            <person name="David C.N."/>
            <person name="Rokhsar D.S."/>
            <person name="Steele R.E."/>
        </authorList>
    </citation>
    <scope>NUCLEOTIDE SEQUENCE</scope>
</reference>
<evidence type="ECO:0000313" key="1">
    <source>
        <dbReference type="EMBL" id="CBA28305.1"/>
    </source>
</evidence>